<dbReference type="InterPro" id="IPR005037">
    <property type="entry name" value="PRP38"/>
</dbReference>
<feature type="domain" description="Tudor" evidence="10">
    <location>
        <begin position="214"/>
        <end position="272"/>
    </location>
</feature>
<dbReference type="GO" id="GO:0005681">
    <property type="term" value="C:spliceosomal complex"/>
    <property type="evidence" value="ECO:0007669"/>
    <property type="project" value="UniProtKB-KW"/>
</dbReference>
<dbReference type="EMBL" id="LXWW01000453">
    <property type="protein sequence ID" value="OAO13180.1"/>
    <property type="molecule type" value="Genomic_DNA"/>
</dbReference>
<feature type="region of interest" description="Disordered" evidence="9">
    <location>
        <begin position="275"/>
        <end position="346"/>
    </location>
</feature>
<dbReference type="Pfam" id="PF03371">
    <property type="entry name" value="PRP38"/>
    <property type="match status" value="1"/>
</dbReference>
<feature type="coiled-coil region" evidence="8">
    <location>
        <begin position="406"/>
        <end position="433"/>
    </location>
</feature>
<keyword evidence="12" id="KW-1185">Reference proteome</keyword>
<dbReference type="OrthoDB" id="3881at2759"/>
<keyword evidence="5 7" id="KW-0508">mRNA splicing</keyword>
<comment type="caution">
    <text evidence="11">The sequence shown here is derived from an EMBL/GenBank/DDBJ whole genome shotgun (WGS) entry which is preliminary data.</text>
</comment>
<keyword evidence="6 7" id="KW-0539">Nucleus</keyword>
<evidence type="ECO:0000256" key="3">
    <source>
        <dbReference type="ARBA" id="ARBA00022664"/>
    </source>
</evidence>
<evidence type="ECO:0000256" key="4">
    <source>
        <dbReference type="ARBA" id="ARBA00022728"/>
    </source>
</evidence>
<accession>A0A196S809</accession>
<evidence type="ECO:0000256" key="8">
    <source>
        <dbReference type="SAM" id="Coils"/>
    </source>
</evidence>
<proteinExistence type="inferred from homology"/>
<feature type="compositionally biased region" description="Basic residues" evidence="9">
    <location>
        <begin position="283"/>
        <end position="296"/>
    </location>
</feature>
<dbReference type="InterPro" id="IPR002999">
    <property type="entry name" value="Tudor"/>
</dbReference>
<keyword evidence="4 7" id="KW-0747">Spliceosome</keyword>
<gene>
    <name evidence="11" type="ORF">AV274_5122</name>
</gene>
<evidence type="ECO:0000256" key="2">
    <source>
        <dbReference type="ARBA" id="ARBA00006164"/>
    </source>
</evidence>
<evidence type="ECO:0000256" key="1">
    <source>
        <dbReference type="ARBA" id="ARBA00004123"/>
    </source>
</evidence>
<dbReference type="SUPFAM" id="SSF63748">
    <property type="entry name" value="Tudor/PWWP/MBT"/>
    <property type="match status" value="1"/>
</dbReference>
<dbReference type="PANTHER" id="PTHR23142">
    <property type="entry name" value="PRE-MRNA-SPLICING FACTOR 38A-RELATED"/>
    <property type="match status" value="1"/>
</dbReference>
<dbReference type="Gene3D" id="2.30.30.140">
    <property type="match status" value="1"/>
</dbReference>
<comment type="subcellular location">
    <subcellularLocation>
        <location evidence="1 7">Nucleus</location>
    </subcellularLocation>
</comment>
<evidence type="ECO:0000256" key="9">
    <source>
        <dbReference type="SAM" id="MobiDB-lite"/>
    </source>
</evidence>
<evidence type="ECO:0000259" key="10">
    <source>
        <dbReference type="SMART" id="SM00333"/>
    </source>
</evidence>
<dbReference type="SMART" id="SM00333">
    <property type="entry name" value="TUDOR"/>
    <property type="match status" value="1"/>
</dbReference>
<keyword evidence="8" id="KW-0175">Coiled coil</keyword>
<sequence length="450" mass="52246">MPNTADAYRQNAIIEYRNQLNAKLAAQHVQREGEVPINGNVEQFNLGEIMVANLMESRYFFKVLDIMNFEDIIEEIKREVHNLEPLVVGSARHPSSAFCILYKLSKVRITYPELSQLIHDESPYVRGIGFLYIRLAIPPRELWPFYAPYFDESQSFAPFADETPMTMGKFVLNLIENKRYQSIMLPIIPVTAKREWDVNILKLQALDNREVLPGEIHEGDSVMGFYGVDLMWYPARVLRVLSPNSYYLVYDGYNNKEVRTRGHVLMKGENPMLVNQSQSSAHAHSHSHSRSRSRSRSSRESHSRSRSRSGSRGHREDSRERGHSHRHDRRSGSRSPAREEARGMFDEKRLVELAREKERQAAVSDGHSGNVGHVKYSLLLKMDRFTARKEDSTPEKPVIVNTIEAEDSLLKAKEEEERKRKEAESKKRLAAIQKMYTRNKEEDEYNRDYY</sequence>
<comment type="function">
    <text evidence="7">Required for pre-mRNA splicing.</text>
</comment>
<dbReference type="STRING" id="478820.A0A196S809"/>
<dbReference type="CDD" id="cd04508">
    <property type="entry name" value="Tudor_SF"/>
    <property type="match status" value="1"/>
</dbReference>
<dbReference type="AlphaFoldDB" id="A0A196S809"/>
<evidence type="ECO:0000256" key="6">
    <source>
        <dbReference type="ARBA" id="ARBA00023242"/>
    </source>
</evidence>
<comment type="similarity">
    <text evidence="2 7">Belongs to the PRP38 family.</text>
</comment>
<organism evidence="11 12">
    <name type="scientific">Blastocystis sp. subtype 1 (strain ATCC 50177 / NandII)</name>
    <dbReference type="NCBI Taxonomy" id="478820"/>
    <lineage>
        <taxon>Eukaryota</taxon>
        <taxon>Sar</taxon>
        <taxon>Stramenopiles</taxon>
        <taxon>Bigyra</taxon>
        <taxon>Opalozoa</taxon>
        <taxon>Opalinata</taxon>
        <taxon>Blastocystidae</taxon>
        <taxon>Blastocystis</taxon>
    </lineage>
</organism>
<reference evidence="11 12" key="1">
    <citation type="submission" date="2016-05" db="EMBL/GenBank/DDBJ databases">
        <title>Nuclear genome of Blastocystis sp. subtype 1 NandII.</title>
        <authorList>
            <person name="Gentekaki E."/>
            <person name="Curtis B."/>
            <person name="Stairs C."/>
            <person name="Eme L."/>
            <person name="Herman E."/>
            <person name="Klimes V."/>
            <person name="Arias M.C."/>
            <person name="Elias M."/>
            <person name="Hilliou F."/>
            <person name="Klute M."/>
            <person name="Malik S.-B."/>
            <person name="Pightling A."/>
            <person name="Rachubinski R."/>
            <person name="Salas D."/>
            <person name="Schlacht A."/>
            <person name="Suga H."/>
            <person name="Archibald J."/>
            <person name="Ball S.G."/>
            <person name="Clark G."/>
            <person name="Dacks J."/>
            <person name="Van Der Giezen M."/>
            <person name="Tsaousis A."/>
            <person name="Roger A."/>
        </authorList>
    </citation>
    <scope>NUCLEOTIDE SEQUENCE [LARGE SCALE GENOMIC DNA]</scope>
    <source>
        <strain evidence="12">ATCC 50177 / NandII</strain>
    </source>
</reference>
<protein>
    <recommendedName>
        <fullName evidence="7">Pre-mRNA-splicing factor 38</fullName>
    </recommendedName>
</protein>
<name>A0A196S809_BLAHN</name>
<dbReference type="Proteomes" id="UP000078348">
    <property type="component" value="Unassembled WGS sequence"/>
</dbReference>
<evidence type="ECO:0000256" key="7">
    <source>
        <dbReference type="RuleBase" id="RU367025"/>
    </source>
</evidence>
<evidence type="ECO:0000313" key="12">
    <source>
        <dbReference type="Proteomes" id="UP000078348"/>
    </source>
</evidence>
<evidence type="ECO:0000313" key="11">
    <source>
        <dbReference type="EMBL" id="OAO13180.1"/>
    </source>
</evidence>
<keyword evidence="3 7" id="KW-0507">mRNA processing</keyword>
<feature type="compositionally biased region" description="Basic and acidic residues" evidence="9">
    <location>
        <begin position="336"/>
        <end position="346"/>
    </location>
</feature>
<evidence type="ECO:0000256" key="5">
    <source>
        <dbReference type="ARBA" id="ARBA00023187"/>
    </source>
</evidence>
<dbReference type="GO" id="GO:0000398">
    <property type="term" value="P:mRNA splicing, via spliceosome"/>
    <property type="evidence" value="ECO:0007669"/>
    <property type="project" value="UniProtKB-UniRule"/>
</dbReference>